<dbReference type="EMBL" id="BARU01048549">
    <property type="protein sequence ID" value="GAH97276.1"/>
    <property type="molecule type" value="Genomic_DNA"/>
</dbReference>
<protein>
    <submittedName>
        <fullName evidence="1">Uncharacterized protein</fullName>
    </submittedName>
</protein>
<evidence type="ECO:0000313" key="1">
    <source>
        <dbReference type="EMBL" id="GAH97276.1"/>
    </source>
</evidence>
<gene>
    <name evidence="1" type="ORF">S03H2_72089</name>
</gene>
<sequence length="30" mass="3411">VILSENEKNLLLIQSGQIIQKGQYHKVYPG</sequence>
<feature type="non-terminal residue" evidence="1">
    <location>
        <position position="1"/>
    </location>
</feature>
<comment type="caution">
    <text evidence="1">The sequence shown here is derived from an EMBL/GenBank/DDBJ whole genome shotgun (WGS) entry which is preliminary data.</text>
</comment>
<proteinExistence type="predicted"/>
<dbReference type="AlphaFoldDB" id="X1JRA5"/>
<organism evidence="1">
    <name type="scientific">marine sediment metagenome</name>
    <dbReference type="NCBI Taxonomy" id="412755"/>
    <lineage>
        <taxon>unclassified sequences</taxon>
        <taxon>metagenomes</taxon>
        <taxon>ecological metagenomes</taxon>
    </lineage>
</organism>
<name>X1JRA5_9ZZZZ</name>
<reference evidence="1" key="1">
    <citation type="journal article" date="2014" name="Front. Microbiol.">
        <title>High frequency of phylogenetically diverse reductive dehalogenase-homologous genes in deep subseafloor sedimentary metagenomes.</title>
        <authorList>
            <person name="Kawai M."/>
            <person name="Futagami T."/>
            <person name="Toyoda A."/>
            <person name="Takaki Y."/>
            <person name="Nishi S."/>
            <person name="Hori S."/>
            <person name="Arai W."/>
            <person name="Tsubouchi T."/>
            <person name="Morono Y."/>
            <person name="Uchiyama I."/>
            <person name="Ito T."/>
            <person name="Fujiyama A."/>
            <person name="Inagaki F."/>
            <person name="Takami H."/>
        </authorList>
    </citation>
    <scope>NUCLEOTIDE SEQUENCE</scope>
    <source>
        <strain evidence="1">Expedition CK06-06</strain>
    </source>
</reference>
<accession>X1JRA5</accession>